<organism evidence="4 5">
    <name type="scientific">Candidatus Microbacterium stercoravium</name>
    <dbReference type="NCBI Taxonomy" id="2838697"/>
    <lineage>
        <taxon>Bacteria</taxon>
        <taxon>Bacillati</taxon>
        <taxon>Actinomycetota</taxon>
        <taxon>Actinomycetes</taxon>
        <taxon>Micrococcales</taxon>
        <taxon>Microbacteriaceae</taxon>
        <taxon>Microbacterium</taxon>
    </lineage>
</organism>
<dbReference type="AlphaFoldDB" id="A0A9D2KIA2"/>
<evidence type="ECO:0000259" key="3">
    <source>
        <dbReference type="PROSITE" id="PS51186"/>
    </source>
</evidence>
<comment type="caution">
    <text evidence="4">The sequence shown here is derived from an EMBL/GenBank/DDBJ whole genome shotgun (WGS) entry which is preliminary data.</text>
</comment>
<dbReference type="InterPro" id="IPR000182">
    <property type="entry name" value="GNAT_dom"/>
</dbReference>
<accession>A0A9D2KIA2</accession>
<evidence type="ECO:0000313" key="4">
    <source>
        <dbReference type="EMBL" id="HJA04652.1"/>
    </source>
</evidence>
<keyword evidence="2" id="KW-0012">Acyltransferase</keyword>
<feature type="domain" description="N-acetyltransferase" evidence="3">
    <location>
        <begin position="18"/>
        <end position="171"/>
    </location>
</feature>
<evidence type="ECO:0000313" key="5">
    <source>
        <dbReference type="Proteomes" id="UP000824220"/>
    </source>
</evidence>
<evidence type="ECO:0000256" key="1">
    <source>
        <dbReference type="ARBA" id="ARBA00022679"/>
    </source>
</evidence>
<proteinExistence type="predicted"/>
<sequence length="171" mass="18349">MIASLLLPAVVESRAGEIQVRRATHDDLDAVVELLRDDEISQARADGTDSAQRADYERAFAEIVEDARNDLLVAVESGGEVVGTLQLTSLPGMSREGATRLLVEAVRVSPDRRSAGIGSALIRWVTGVAARAIGASLVQLTSDSSRADARRFYLRLGFADSHVGFKYIVPA</sequence>
<reference evidence="4" key="1">
    <citation type="journal article" date="2021" name="PeerJ">
        <title>Extensive microbial diversity within the chicken gut microbiome revealed by metagenomics and culture.</title>
        <authorList>
            <person name="Gilroy R."/>
            <person name="Ravi A."/>
            <person name="Getino M."/>
            <person name="Pursley I."/>
            <person name="Horton D.L."/>
            <person name="Alikhan N.F."/>
            <person name="Baker D."/>
            <person name="Gharbi K."/>
            <person name="Hall N."/>
            <person name="Watson M."/>
            <person name="Adriaenssens E.M."/>
            <person name="Foster-Nyarko E."/>
            <person name="Jarju S."/>
            <person name="Secka A."/>
            <person name="Antonio M."/>
            <person name="Oren A."/>
            <person name="Chaudhuri R.R."/>
            <person name="La Ragione R."/>
            <person name="Hildebrand F."/>
            <person name="Pallen M.J."/>
        </authorList>
    </citation>
    <scope>NUCLEOTIDE SEQUENCE</scope>
    <source>
        <strain evidence="4">ChiHjej8B7-3636</strain>
    </source>
</reference>
<dbReference type="EMBL" id="DXAM01000100">
    <property type="protein sequence ID" value="HJA04652.1"/>
    <property type="molecule type" value="Genomic_DNA"/>
</dbReference>
<keyword evidence="1" id="KW-0808">Transferase</keyword>
<dbReference type="SUPFAM" id="SSF55729">
    <property type="entry name" value="Acyl-CoA N-acyltransferases (Nat)"/>
    <property type="match status" value="1"/>
</dbReference>
<dbReference type="InterPro" id="IPR016181">
    <property type="entry name" value="Acyl_CoA_acyltransferase"/>
</dbReference>
<dbReference type="CDD" id="cd04301">
    <property type="entry name" value="NAT_SF"/>
    <property type="match status" value="1"/>
</dbReference>
<dbReference type="Proteomes" id="UP000824220">
    <property type="component" value="Unassembled WGS sequence"/>
</dbReference>
<dbReference type="InterPro" id="IPR050832">
    <property type="entry name" value="Bact_Acetyltransf"/>
</dbReference>
<dbReference type="PANTHER" id="PTHR43877">
    <property type="entry name" value="AMINOALKYLPHOSPHONATE N-ACETYLTRANSFERASE-RELATED-RELATED"/>
    <property type="match status" value="1"/>
</dbReference>
<dbReference type="GO" id="GO:0016747">
    <property type="term" value="F:acyltransferase activity, transferring groups other than amino-acyl groups"/>
    <property type="evidence" value="ECO:0007669"/>
    <property type="project" value="InterPro"/>
</dbReference>
<dbReference type="Pfam" id="PF00583">
    <property type="entry name" value="Acetyltransf_1"/>
    <property type="match status" value="1"/>
</dbReference>
<evidence type="ECO:0000256" key="2">
    <source>
        <dbReference type="ARBA" id="ARBA00023315"/>
    </source>
</evidence>
<protein>
    <submittedName>
        <fullName evidence="4">GNAT family N-acetyltransferase</fullName>
    </submittedName>
</protein>
<name>A0A9D2KIA2_9MICO</name>
<dbReference type="PANTHER" id="PTHR43877:SF2">
    <property type="entry name" value="AMINOALKYLPHOSPHONATE N-ACETYLTRANSFERASE-RELATED"/>
    <property type="match status" value="1"/>
</dbReference>
<dbReference type="Gene3D" id="3.40.630.30">
    <property type="match status" value="1"/>
</dbReference>
<reference evidence="4" key="2">
    <citation type="submission" date="2021-04" db="EMBL/GenBank/DDBJ databases">
        <authorList>
            <person name="Gilroy R."/>
        </authorList>
    </citation>
    <scope>NUCLEOTIDE SEQUENCE</scope>
    <source>
        <strain evidence="4">ChiHjej8B7-3636</strain>
    </source>
</reference>
<gene>
    <name evidence="4" type="ORF">H9800_07285</name>
</gene>
<dbReference type="PROSITE" id="PS51186">
    <property type="entry name" value="GNAT"/>
    <property type="match status" value="1"/>
</dbReference>